<dbReference type="EMBL" id="AP022821">
    <property type="protein sequence ID" value="BCA91627.1"/>
    <property type="molecule type" value="Genomic_DNA"/>
</dbReference>
<keyword evidence="2" id="KW-0732">Signal</keyword>
<dbReference type="OrthoDB" id="6182046at2"/>
<feature type="transmembrane region" description="Helical" evidence="1">
    <location>
        <begin position="32"/>
        <end position="52"/>
    </location>
</feature>
<dbReference type="RefSeq" id="WP_044628089.1">
    <property type="nucleotide sequence ID" value="NZ_AP022821.1"/>
</dbReference>
<evidence type="ECO:0000313" key="3">
    <source>
        <dbReference type="EMBL" id="BCA91627.1"/>
    </source>
</evidence>
<evidence type="ECO:0008006" key="5">
    <source>
        <dbReference type="Google" id="ProtNLM"/>
    </source>
</evidence>
<gene>
    <name evidence="3" type="ORF">HMSLTHF_14020</name>
</gene>
<dbReference type="Proteomes" id="UP000503197">
    <property type="component" value="Chromosome"/>
</dbReference>
<sequence length="284" mass="31730">MQSKYKISLLRASLLAAAVALALWTPMAPPAAALLLWLSVGWLFITALVLDFSHRRSPGLPWQMLAGTLLLGLIAAAPERHALLIWAWGAVFMLPQHRWAAIFNACAAMLSCLLLAPMVSLPEWLLMVLSLATLSVLALSRTHQLINMNGDIRQRLRLVPGANLWAGEQLLRDLLREQTRSEREAIHAEVLVIQVKRHQLWPVAQKLCELTYKFENVYRLNGTTLATLILSRTPKEAAKRRELLCAVLPDSAAIYHQSLMEIELASLSIEALSRYPKRQLSEAA</sequence>
<reference evidence="3 4" key="1">
    <citation type="submission" date="2020-02" db="EMBL/GenBank/DDBJ databases">
        <title>Complete Genome Sequence of Halomonas meridiana strain BAA-801, Isolated from Deep Sea Thermal Vent.</title>
        <authorList>
            <person name="Takahashi Y."/>
            <person name="Takahashi H."/>
            <person name="Galipon J."/>
            <person name="Arakawa K."/>
        </authorList>
    </citation>
    <scope>NUCLEOTIDE SEQUENCE [LARGE SCALE GENOMIC DNA]</scope>
    <source>
        <strain evidence="3 4">Slthf1</strain>
    </source>
</reference>
<proteinExistence type="predicted"/>
<feature type="signal peptide" evidence="2">
    <location>
        <begin position="1"/>
        <end position="22"/>
    </location>
</feature>
<protein>
    <recommendedName>
        <fullName evidence="5">Diguanylate cyclase</fullName>
    </recommendedName>
</protein>
<name>A0A0D7V1M8_9GAMM</name>
<evidence type="ECO:0000313" key="4">
    <source>
        <dbReference type="Proteomes" id="UP000503197"/>
    </source>
</evidence>
<feature type="transmembrane region" description="Helical" evidence="1">
    <location>
        <begin position="99"/>
        <end position="117"/>
    </location>
</feature>
<dbReference type="AlphaFoldDB" id="A0A0D7V1M8"/>
<evidence type="ECO:0000256" key="2">
    <source>
        <dbReference type="SAM" id="SignalP"/>
    </source>
</evidence>
<keyword evidence="1" id="KW-1133">Transmembrane helix</keyword>
<accession>A0A0D7V1M8</accession>
<keyword evidence="1" id="KW-0472">Membrane</keyword>
<evidence type="ECO:0000256" key="1">
    <source>
        <dbReference type="SAM" id="Phobius"/>
    </source>
</evidence>
<keyword evidence="1" id="KW-0812">Transmembrane</keyword>
<organism evidence="3 4">
    <name type="scientific">Vreelandella aquamarina</name>
    <dbReference type="NCBI Taxonomy" id="77097"/>
    <lineage>
        <taxon>Bacteria</taxon>
        <taxon>Pseudomonadati</taxon>
        <taxon>Pseudomonadota</taxon>
        <taxon>Gammaproteobacteria</taxon>
        <taxon>Oceanospirillales</taxon>
        <taxon>Halomonadaceae</taxon>
        <taxon>Vreelandella</taxon>
    </lineage>
</organism>
<feature type="chain" id="PRO_5041037092" description="Diguanylate cyclase" evidence="2">
    <location>
        <begin position="23"/>
        <end position="284"/>
    </location>
</feature>